<keyword evidence="2" id="KW-0333">Golgi apparatus</keyword>
<dbReference type="OrthoDB" id="27962at2759"/>
<dbReference type="InterPro" id="IPR058563">
    <property type="entry name" value="Trs120_TRAPPC9_N"/>
</dbReference>
<dbReference type="Pfam" id="PF26283">
    <property type="entry name" value="Ig_TRAPPC9-Trs120_4th"/>
    <property type="match status" value="1"/>
</dbReference>
<dbReference type="Pfam" id="PF08626">
    <property type="entry name" value="TRAPPC9-Trs120"/>
    <property type="match status" value="1"/>
</dbReference>
<dbReference type="EMBL" id="VOIH02000005">
    <property type="protein sequence ID" value="KAF3447065.1"/>
    <property type="molecule type" value="Genomic_DNA"/>
</dbReference>
<proteinExistence type="predicted"/>
<evidence type="ECO:0000259" key="6">
    <source>
        <dbReference type="Pfam" id="PF26282"/>
    </source>
</evidence>
<organism evidence="8 9">
    <name type="scientific">Rhamnella rubrinervis</name>
    <dbReference type="NCBI Taxonomy" id="2594499"/>
    <lineage>
        <taxon>Eukaryota</taxon>
        <taxon>Viridiplantae</taxon>
        <taxon>Streptophyta</taxon>
        <taxon>Embryophyta</taxon>
        <taxon>Tracheophyta</taxon>
        <taxon>Spermatophyta</taxon>
        <taxon>Magnoliopsida</taxon>
        <taxon>eudicotyledons</taxon>
        <taxon>Gunneridae</taxon>
        <taxon>Pentapetalae</taxon>
        <taxon>rosids</taxon>
        <taxon>fabids</taxon>
        <taxon>Rosales</taxon>
        <taxon>Rhamnaceae</taxon>
        <taxon>rhamnoid group</taxon>
        <taxon>Rhamneae</taxon>
        <taxon>Rhamnella</taxon>
    </lineage>
</organism>
<evidence type="ECO:0000259" key="5">
    <source>
        <dbReference type="Pfam" id="PF26254"/>
    </source>
</evidence>
<name>A0A8K0MIP5_9ROSA</name>
<dbReference type="InterPro" id="IPR058568">
    <property type="entry name" value="Ig_TRAPPC9_Trs120_4th"/>
</dbReference>
<dbReference type="Pfam" id="PF26254">
    <property type="entry name" value="Ig_TRAPPC9-Trs120_1st"/>
    <property type="match status" value="1"/>
</dbReference>
<feature type="domain" description="Trs120/TRAPPC9 first Ig-like" evidence="5">
    <location>
        <begin position="546"/>
        <end position="646"/>
    </location>
</feature>
<feature type="domain" description="Trs120/TRAPPC9 third Ig-like" evidence="6">
    <location>
        <begin position="882"/>
        <end position="1042"/>
    </location>
</feature>
<comment type="subcellular location">
    <subcellularLocation>
        <location evidence="1">Golgi apparatus</location>
    </subcellularLocation>
</comment>
<evidence type="ECO:0000313" key="8">
    <source>
        <dbReference type="EMBL" id="KAF3447065.1"/>
    </source>
</evidence>
<comment type="caution">
    <text evidence="8">The sequence shown here is derived from an EMBL/GenBank/DDBJ whole genome shotgun (WGS) entry which is preliminary data.</text>
</comment>
<dbReference type="PANTHER" id="PTHR21512">
    <property type="entry name" value="TRAFFICKING PROTEIN PARTICLE COMPLEX SUBUNIT 9"/>
    <property type="match status" value="1"/>
</dbReference>
<evidence type="ECO:0000259" key="7">
    <source>
        <dbReference type="Pfam" id="PF26283"/>
    </source>
</evidence>
<dbReference type="InterPro" id="IPR013935">
    <property type="entry name" value="Trs120_TRAPPC9"/>
</dbReference>
<evidence type="ECO:0000256" key="2">
    <source>
        <dbReference type="ARBA" id="ARBA00023034"/>
    </source>
</evidence>
<evidence type="ECO:0000256" key="1">
    <source>
        <dbReference type="ARBA" id="ARBA00004555"/>
    </source>
</evidence>
<feature type="domain" description="Trs120/TRAPPC9 N-terminal" evidence="3">
    <location>
        <begin position="9"/>
        <end position="199"/>
    </location>
</feature>
<dbReference type="Pfam" id="PF26251">
    <property type="entry name" value="TPR_TRAPPC9-Trs120"/>
    <property type="match status" value="1"/>
</dbReference>
<evidence type="ECO:0000313" key="9">
    <source>
        <dbReference type="Proteomes" id="UP000796880"/>
    </source>
</evidence>
<sequence length="1202" mass="131130">MEPDVSIETSCMIRVAVLPIGEVPPSLMRDYLSMLHRHQTIPLSAISSFYTEHQKSPFSNQPWESGSLRFKFVLGGAPPSPWEDFQSNRKILAVIGICHCPSSPDLGFVLDCFNLACKSFSSSLVARCFAFCPSDSQLEDGKVIGDNLTLFPPADHETQEFHLQTMMQDIAASLLMEFEKWALKAESAGTILKTPLDSQSSLSSEEVIKAKKRRLGRAQKTIGDYCLLAGSPVDANAHYSTALELSRLTGDFFWLAGALEGSVCALLIDRMGQRDQVLEDEVRYRYSSVILHYRKSFIQEHAQRVSPITFELEATLKLARFLCRRELAKEVVELLTSAADGAKSLIDASDKLILYVEIARLYGTLGYQRKAAFFSRQVAQLYLQQENRLAAISAMQVLALTTKAYRVQSRASAPEKSVAKKETGLSHADNLKTLHQSVVSLFESQWSTLQMVVLREILLSAVRAGDPLTAWSAAARLLRSYYPLITPAGQNGLASALSNSAERLPSGTRCADPALPFIRLHSFPLHPSQMDIVKRNLARVDWWAGSAPSGPFIYTPFSKGETNNNSKQELIWTVGEPVQVLVELANPCGFDLRVDSIYLSVHSENFNAFPVTVNLPPNSSKVITLSGIPTSVGPVTIPGCTVHCFGVITEHLFKDVDNLLLGAMQGLVLSDPFRCCGSGKLKNVSVPNISVVPRLPLLVSRVVGGDGAIILHEGEIRDTCISLANAGTVPVEQAHISLSGKNQDSIISIAYETLKASLPLKPGAEVIIPVTLKAWQLGLMDADNAGKSASGSTVRHVKDGNSPTLLIHYSGPLTNPGDPQTTESVVPPGRRLVVPLQICVLQGLSFVKARLLSMEIPAHVGESLPKPVPVDNSSSEGAVGSHSKMDKLVKIDPFRGSWGLRFLELELSNPTDVVFDISVSVQLENSTKEDSFSIDQDAAECGYPKTRIDRDCSARVLIPLDHFKLPVLDESFFVKDNHADGANSGRSLSFSEKNTKAELNASIKNLISRIKVRWQSGRNSSGELNIKDAIQAALQTSVMDVLLPDPLTFGFRLLRNGLEPENHGSNEESSIHVLSSAPKSSVVAHDMTPMEVMVRNNTKDMIKMSLSITCRDVAGENCVEGAKATVLWAGVLSGITIEVPPLEEIKHSFSLYFLVPGEYTLAAAAVIDDPNDILRARARTNSPDEPIFCRGPPYHIRVVGNA</sequence>
<dbReference type="InterPro" id="IPR058565">
    <property type="entry name" value="Ig_TRAPPC9_Trs120_1st"/>
</dbReference>
<protein>
    <recommendedName>
        <fullName evidence="10">Trafficking protein particle complex II-specific subunit 120 homolog</fullName>
    </recommendedName>
</protein>
<dbReference type="Pfam" id="PF26282">
    <property type="entry name" value="Ig_TRAPPC9-Trs120_3rd"/>
    <property type="match status" value="1"/>
</dbReference>
<reference evidence="8" key="1">
    <citation type="submission" date="2020-03" db="EMBL/GenBank/DDBJ databases">
        <title>A high-quality chromosome-level genome assembly of a woody plant with both climbing and erect habits, Rhamnella rubrinervis.</title>
        <authorList>
            <person name="Lu Z."/>
            <person name="Yang Y."/>
            <person name="Zhu X."/>
            <person name="Sun Y."/>
        </authorList>
    </citation>
    <scope>NUCLEOTIDE SEQUENCE</scope>
    <source>
        <strain evidence="8">BYM</strain>
        <tissue evidence="8">Leaf</tissue>
    </source>
</reference>
<accession>A0A8K0MIP5</accession>
<dbReference type="Proteomes" id="UP000796880">
    <property type="component" value="Unassembled WGS sequence"/>
</dbReference>
<gene>
    <name evidence="8" type="ORF">FNV43_RR12245</name>
</gene>
<dbReference type="InterPro" id="IPR058567">
    <property type="entry name" value="Ig_TRAPPC9_Trs120_3rd"/>
</dbReference>
<dbReference type="PANTHER" id="PTHR21512:SF5">
    <property type="entry name" value="TRAFFICKING PROTEIN PARTICLE COMPLEX SUBUNIT 9"/>
    <property type="match status" value="1"/>
</dbReference>
<feature type="domain" description="Trs120/TRAPPC9 TPR region" evidence="4">
    <location>
        <begin position="330"/>
        <end position="499"/>
    </location>
</feature>
<keyword evidence="9" id="KW-1185">Reference proteome</keyword>
<dbReference type="InterPro" id="IPR058564">
    <property type="entry name" value="TPR_TRAPPC9_Trs120"/>
</dbReference>
<dbReference type="AlphaFoldDB" id="A0A8K0MIP5"/>
<evidence type="ECO:0000259" key="3">
    <source>
        <dbReference type="Pfam" id="PF08626"/>
    </source>
</evidence>
<feature type="domain" description="Trs120/TRAPPC9 fourth Ig-like" evidence="7">
    <location>
        <begin position="1070"/>
        <end position="1198"/>
    </location>
</feature>
<evidence type="ECO:0008006" key="10">
    <source>
        <dbReference type="Google" id="ProtNLM"/>
    </source>
</evidence>
<evidence type="ECO:0000259" key="4">
    <source>
        <dbReference type="Pfam" id="PF26251"/>
    </source>
</evidence>
<dbReference type="GO" id="GO:0005802">
    <property type="term" value="C:trans-Golgi network"/>
    <property type="evidence" value="ECO:0007669"/>
    <property type="project" value="TreeGrafter"/>
</dbReference>